<dbReference type="SMART" id="SM00257">
    <property type="entry name" value="LysM"/>
    <property type="match status" value="1"/>
</dbReference>
<dbReference type="InterPro" id="IPR058968">
    <property type="entry name" value="YoqH-like"/>
</dbReference>
<organism evidence="2 3">
    <name type="scientific">Alkalibaculum sporogenes</name>
    <dbReference type="NCBI Taxonomy" id="2655001"/>
    <lineage>
        <taxon>Bacteria</taxon>
        <taxon>Bacillati</taxon>
        <taxon>Bacillota</taxon>
        <taxon>Clostridia</taxon>
        <taxon>Eubacteriales</taxon>
        <taxon>Eubacteriaceae</taxon>
        <taxon>Alkalibaculum</taxon>
    </lineage>
</organism>
<dbReference type="Gene3D" id="3.10.350.10">
    <property type="entry name" value="LysM domain"/>
    <property type="match status" value="1"/>
</dbReference>
<reference evidence="2 3" key="1">
    <citation type="submission" date="2019-10" db="EMBL/GenBank/DDBJ databases">
        <title>Alkalibaculum tamaniensis sp.nov., a new alkaliphilic acetogen, isolated on methoxylated aromatics from a mud volcano.</title>
        <authorList>
            <person name="Khomyakova M.A."/>
            <person name="Merkel A.Y."/>
            <person name="Bonch-Osmolovskaya E.A."/>
            <person name="Slobodkin A.I."/>
        </authorList>
    </citation>
    <scope>NUCLEOTIDE SEQUENCE [LARGE SCALE GENOMIC DNA]</scope>
    <source>
        <strain evidence="2 3">M08DMB</strain>
    </source>
</reference>
<evidence type="ECO:0000259" key="1">
    <source>
        <dbReference type="PROSITE" id="PS51782"/>
    </source>
</evidence>
<protein>
    <submittedName>
        <fullName evidence="2">LysM peptidoglycan-binding domain-containing protein</fullName>
    </submittedName>
</protein>
<dbReference type="InterPro" id="IPR036779">
    <property type="entry name" value="LysM_dom_sf"/>
</dbReference>
<dbReference type="Proteomes" id="UP000440004">
    <property type="component" value="Unassembled WGS sequence"/>
</dbReference>
<dbReference type="InterPro" id="IPR018392">
    <property type="entry name" value="LysM"/>
</dbReference>
<evidence type="ECO:0000313" key="3">
    <source>
        <dbReference type="Proteomes" id="UP000440004"/>
    </source>
</evidence>
<keyword evidence="3" id="KW-1185">Reference proteome</keyword>
<dbReference type="RefSeq" id="WP_152800664.1">
    <property type="nucleotide sequence ID" value="NZ_WHNX01000001.1"/>
</dbReference>
<name>A0A6A7K4X9_9FIRM</name>
<comment type="caution">
    <text evidence="2">The sequence shown here is derived from an EMBL/GenBank/DDBJ whole genome shotgun (WGS) entry which is preliminary data.</text>
</comment>
<proteinExistence type="predicted"/>
<accession>A0A6A7K4X9</accession>
<dbReference type="SUPFAM" id="SSF54106">
    <property type="entry name" value="LysM domain"/>
    <property type="match status" value="1"/>
</dbReference>
<dbReference type="Pfam" id="PF26349">
    <property type="entry name" value="YoqH"/>
    <property type="match status" value="1"/>
</dbReference>
<gene>
    <name evidence="2" type="ORF">GC105_00675</name>
</gene>
<sequence>MPTVQRRIPKECFPAFLGRYTVKSGDNLYKLSQLFRVRMEALAVNNPHIDNPNIIFPGDVLCVPGLIPYPCIIELTPKVDLPFGTGAIVYINFAPRGGQSISFLATLPLPSYLGNYDIYVGKIYIPTVGEFRSQLFPTPEDPPTWSGRIELPTAASITPNSRVTIGPINSKMGISGGIAFEGIINSSSC</sequence>
<dbReference type="AlphaFoldDB" id="A0A6A7K4X9"/>
<dbReference type="CDD" id="cd00118">
    <property type="entry name" value="LysM"/>
    <property type="match status" value="1"/>
</dbReference>
<dbReference type="Pfam" id="PF01476">
    <property type="entry name" value="LysM"/>
    <property type="match status" value="1"/>
</dbReference>
<feature type="domain" description="LysM" evidence="1">
    <location>
        <begin position="18"/>
        <end position="63"/>
    </location>
</feature>
<dbReference type="EMBL" id="WHNX01000001">
    <property type="protein sequence ID" value="MPW24307.1"/>
    <property type="molecule type" value="Genomic_DNA"/>
</dbReference>
<evidence type="ECO:0000313" key="2">
    <source>
        <dbReference type="EMBL" id="MPW24307.1"/>
    </source>
</evidence>
<dbReference type="PROSITE" id="PS51782">
    <property type="entry name" value="LYSM"/>
    <property type="match status" value="1"/>
</dbReference>